<dbReference type="PROSITE" id="PS50088">
    <property type="entry name" value="ANK_REPEAT"/>
    <property type="match status" value="3"/>
</dbReference>
<feature type="transmembrane region" description="Helical" evidence="3">
    <location>
        <begin position="69"/>
        <end position="93"/>
    </location>
</feature>
<name>A0A1J5PMN9_9ZZZZ</name>
<dbReference type="GO" id="GO:0022857">
    <property type="term" value="F:transmembrane transporter activity"/>
    <property type="evidence" value="ECO:0007669"/>
    <property type="project" value="InterPro"/>
</dbReference>
<dbReference type="SUPFAM" id="SSF48403">
    <property type="entry name" value="Ankyrin repeat"/>
    <property type="match status" value="1"/>
</dbReference>
<dbReference type="SUPFAM" id="SSF82866">
    <property type="entry name" value="Multidrug efflux transporter AcrB transmembrane domain"/>
    <property type="match status" value="1"/>
</dbReference>
<feature type="transmembrane region" description="Helical" evidence="3">
    <location>
        <begin position="44"/>
        <end position="63"/>
    </location>
</feature>
<keyword evidence="3" id="KW-1133">Transmembrane helix</keyword>
<dbReference type="PANTHER" id="PTHR24198">
    <property type="entry name" value="ANKYRIN REPEAT AND PROTEIN KINASE DOMAIN-CONTAINING PROTEIN"/>
    <property type="match status" value="1"/>
</dbReference>
<reference evidence="4" key="1">
    <citation type="submission" date="2016-10" db="EMBL/GenBank/DDBJ databases">
        <title>Sequence of Gallionella enrichment culture.</title>
        <authorList>
            <person name="Poehlein A."/>
            <person name="Muehling M."/>
            <person name="Daniel R."/>
        </authorList>
    </citation>
    <scope>NUCLEOTIDE SEQUENCE</scope>
</reference>
<accession>A0A1J5PMN9</accession>
<keyword evidence="3" id="KW-0812">Transmembrane</keyword>
<dbReference type="Pfam" id="PF00873">
    <property type="entry name" value="ACR_tran"/>
    <property type="match status" value="1"/>
</dbReference>
<dbReference type="Pfam" id="PF12796">
    <property type="entry name" value="Ank_2"/>
    <property type="match status" value="1"/>
</dbReference>
<evidence type="ECO:0000256" key="3">
    <source>
        <dbReference type="SAM" id="Phobius"/>
    </source>
</evidence>
<dbReference type="Gene3D" id="1.25.40.20">
    <property type="entry name" value="Ankyrin repeat-containing domain"/>
    <property type="match status" value="1"/>
</dbReference>
<proteinExistence type="predicted"/>
<protein>
    <submittedName>
        <fullName evidence="4">Swarming motility protein SwrC</fullName>
    </submittedName>
</protein>
<comment type="caution">
    <text evidence="4">The sequence shown here is derived from an EMBL/GenBank/DDBJ whole genome shotgun (WGS) entry which is preliminary data.</text>
</comment>
<gene>
    <name evidence="4" type="primary">swrC_4</name>
    <name evidence="4" type="ORF">GALL_493720</name>
</gene>
<evidence type="ECO:0000313" key="4">
    <source>
        <dbReference type="EMBL" id="OIQ69031.1"/>
    </source>
</evidence>
<dbReference type="InterPro" id="IPR036770">
    <property type="entry name" value="Ankyrin_rpt-contain_sf"/>
</dbReference>
<dbReference type="SMART" id="SM00248">
    <property type="entry name" value="ANK"/>
    <property type="match status" value="3"/>
</dbReference>
<dbReference type="InterPro" id="IPR001036">
    <property type="entry name" value="Acrflvin-R"/>
</dbReference>
<evidence type="ECO:0000256" key="2">
    <source>
        <dbReference type="ARBA" id="ARBA00023043"/>
    </source>
</evidence>
<dbReference type="PANTHER" id="PTHR24198:SF165">
    <property type="entry name" value="ANKYRIN REPEAT-CONTAINING PROTEIN-RELATED"/>
    <property type="match status" value="1"/>
</dbReference>
<dbReference type="AlphaFoldDB" id="A0A1J5PMN9"/>
<dbReference type="PROSITE" id="PS50297">
    <property type="entry name" value="ANK_REP_REGION"/>
    <property type="match status" value="3"/>
</dbReference>
<sequence length="231" mass="24593">MVALAGIIMRNSVILVEQIVRLMIKSQHPRRAVIEAAVRRLRPILLTATATILAMIPLMQSTFWRPMAISMMGGAFVATLLTLIFEPAMYAAWFRIRQAEPIQAHVSSDNALLRAAEFGNPETCSTLLRHGGNPDTTDSEDNSALMLAAQNGHIEICTALLAAGANANLAKASGTTALMRAAMNGHDQICRLLLGAGADVNARAGNISALDIAQRRGHTQVAETLMAAGAD</sequence>
<dbReference type="PRINTS" id="PR01415">
    <property type="entry name" value="ANKYRIN"/>
</dbReference>
<keyword evidence="3" id="KW-0472">Membrane</keyword>
<evidence type="ECO:0000256" key="1">
    <source>
        <dbReference type="ARBA" id="ARBA00022737"/>
    </source>
</evidence>
<keyword evidence="2" id="KW-0040">ANK repeat</keyword>
<dbReference type="Gene3D" id="1.20.1640.10">
    <property type="entry name" value="Multidrug efflux transporter AcrB transmembrane domain"/>
    <property type="match status" value="1"/>
</dbReference>
<dbReference type="EMBL" id="MLJW01004958">
    <property type="protein sequence ID" value="OIQ69031.1"/>
    <property type="molecule type" value="Genomic_DNA"/>
</dbReference>
<keyword evidence="1" id="KW-0677">Repeat</keyword>
<dbReference type="InterPro" id="IPR002110">
    <property type="entry name" value="Ankyrin_rpt"/>
</dbReference>
<dbReference type="GO" id="GO:0016020">
    <property type="term" value="C:membrane"/>
    <property type="evidence" value="ECO:0007669"/>
    <property type="project" value="InterPro"/>
</dbReference>
<organism evidence="4">
    <name type="scientific">mine drainage metagenome</name>
    <dbReference type="NCBI Taxonomy" id="410659"/>
    <lineage>
        <taxon>unclassified sequences</taxon>
        <taxon>metagenomes</taxon>
        <taxon>ecological metagenomes</taxon>
    </lineage>
</organism>